<accession>A0ABS0P9T8</accession>
<dbReference type="Proteomes" id="UP001194539">
    <property type="component" value="Unassembled WGS sequence"/>
</dbReference>
<evidence type="ECO:0000313" key="2">
    <source>
        <dbReference type="EMBL" id="MBH5390072.1"/>
    </source>
</evidence>
<sequence>MKRFSLCLMVLTALLLGQVAQAQIVLPGPTQVVPPPSPPPPPKLEVPKMPRIDAQPSYNYRPLPRNSFSDRFSKCLEDAAGAGLGPAHRGTYALRCAN</sequence>
<gene>
    <name evidence="2" type="ORF">H1B27_27860</name>
</gene>
<name>A0ABS0P9T8_9BRAD</name>
<protein>
    <submittedName>
        <fullName evidence="2">Uncharacterized protein</fullName>
    </submittedName>
</protein>
<feature type="chain" id="PRO_5046308404" evidence="1">
    <location>
        <begin position="23"/>
        <end position="98"/>
    </location>
</feature>
<keyword evidence="3" id="KW-1185">Reference proteome</keyword>
<evidence type="ECO:0000256" key="1">
    <source>
        <dbReference type="SAM" id="SignalP"/>
    </source>
</evidence>
<organism evidence="2 3">
    <name type="scientific">Bradyrhizobium diversitatis</name>
    <dbReference type="NCBI Taxonomy" id="2755406"/>
    <lineage>
        <taxon>Bacteria</taxon>
        <taxon>Pseudomonadati</taxon>
        <taxon>Pseudomonadota</taxon>
        <taxon>Alphaproteobacteria</taxon>
        <taxon>Hyphomicrobiales</taxon>
        <taxon>Nitrobacteraceae</taxon>
        <taxon>Bradyrhizobium</taxon>
    </lineage>
</organism>
<proteinExistence type="predicted"/>
<reference evidence="2 3" key="1">
    <citation type="submission" date="2020-07" db="EMBL/GenBank/DDBJ databases">
        <title>Bradyrhizobium diversity isolated from nodules of indigenous legumes of Western Australia.</title>
        <authorList>
            <person name="Klepa M.S."/>
        </authorList>
    </citation>
    <scope>NUCLEOTIDE SEQUENCE [LARGE SCALE GENOMIC DNA]</scope>
    <source>
        <strain evidence="2 3">CNPSo 4019</strain>
    </source>
</reference>
<feature type="signal peptide" evidence="1">
    <location>
        <begin position="1"/>
        <end position="22"/>
    </location>
</feature>
<comment type="caution">
    <text evidence="2">The sequence shown here is derived from an EMBL/GenBank/DDBJ whole genome shotgun (WGS) entry which is preliminary data.</text>
</comment>
<keyword evidence="1" id="KW-0732">Signal</keyword>
<dbReference type="EMBL" id="JACEGD010000029">
    <property type="protein sequence ID" value="MBH5390072.1"/>
    <property type="molecule type" value="Genomic_DNA"/>
</dbReference>
<dbReference type="RefSeq" id="WP_197968300.1">
    <property type="nucleotide sequence ID" value="NZ_JACEGD010000029.1"/>
</dbReference>
<evidence type="ECO:0000313" key="3">
    <source>
        <dbReference type="Proteomes" id="UP001194539"/>
    </source>
</evidence>